<organism evidence="2 3">
    <name type="scientific">Steroidobacter agaridevorans</name>
    <dbReference type="NCBI Taxonomy" id="2695856"/>
    <lineage>
        <taxon>Bacteria</taxon>
        <taxon>Pseudomonadati</taxon>
        <taxon>Pseudomonadota</taxon>
        <taxon>Gammaproteobacteria</taxon>
        <taxon>Steroidobacterales</taxon>
        <taxon>Steroidobacteraceae</taxon>
        <taxon>Steroidobacter</taxon>
    </lineage>
</organism>
<accession>A0A829YKF4</accession>
<evidence type="ECO:0000313" key="3">
    <source>
        <dbReference type="Proteomes" id="UP000445000"/>
    </source>
</evidence>
<evidence type="ECO:0000313" key="2">
    <source>
        <dbReference type="EMBL" id="GFE83914.1"/>
    </source>
</evidence>
<dbReference type="Proteomes" id="UP000445000">
    <property type="component" value="Unassembled WGS sequence"/>
</dbReference>
<gene>
    <name evidence="2" type="ORF">GCM10011487_59140</name>
</gene>
<keyword evidence="2" id="KW-0808">Transferase</keyword>
<evidence type="ECO:0000259" key="1">
    <source>
        <dbReference type="Pfam" id="PF13524"/>
    </source>
</evidence>
<keyword evidence="3" id="KW-1185">Reference proteome</keyword>
<dbReference type="AlphaFoldDB" id="A0A829YKF4"/>
<dbReference type="SUPFAM" id="SSF53756">
    <property type="entry name" value="UDP-Glycosyltransferase/glycogen phosphorylase"/>
    <property type="match status" value="1"/>
</dbReference>
<comment type="caution">
    <text evidence="2">The sequence shown here is derived from an EMBL/GenBank/DDBJ whole genome shotgun (WGS) entry which is preliminary data.</text>
</comment>
<reference evidence="3" key="1">
    <citation type="submission" date="2020-01" db="EMBL/GenBank/DDBJ databases">
        <title>'Steroidobacter agaridevorans' sp. nov., agar-degrading bacteria isolated from rhizosphere soils.</title>
        <authorList>
            <person name="Ikenaga M."/>
            <person name="Kataoka M."/>
            <person name="Murouchi A."/>
            <person name="Katsuragi S."/>
            <person name="Sakai M."/>
        </authorList>
    </citation>
    <scope>NUCLEOTIDE SEQUENCE [LARGE SCALE GENOMIC DNA]</scope>
    <source>
        <strain evidence="3">YU21-B</strain>
    </source>
</reference>
<dbReference type="Pfam" id="PF13524">
    <property type="entry name" value="Glyco_trans_1_2"/>
    <property type="match status" value="1"/>
</dbReference>
<dbReference type="RefSeq" id="WP_161815527.1">
    <property type="nucleotide sequence ID" value="NZ_BLJN01000007.1"/>
</dbReference>
<dbReference type="Gene3D" id="3.40.50.2000">
    <property type="entry name" value="Glycogen Phosphorylase B"/>
    <property type="match status" value="1"/>
</dbReference>
<sequence>MKIAIFGLTISSSWGNGHATLWRGLGKALASLGHEFVFFERDVPYYAASRDWPSLPPSLGDSELVLYSDWSTIEGRVRRELAECDTAIVSSYCFDAQAATDTILDAQHPLAVFYDLDTPITLDALRSGKQVPYIPWRGLGDFDLVLSYTGGAALEALRSDLCAHHVRALYGHVDPDVHHPVAPVERYRAMLSWLGTYSADRQVMLEELFVAPARLRPRDKFLIGGAQYPEHFPWSNNVYFVYHLPPQEHAAFFSSSRLTLNVTREPMARMGWCPSGRLFEAAACGAAVLSDEWCGLDDFYTPGEQVLVARTADDTLTALDMSDAKLQAIGRAARERTLDEHTSLRRAKQLIDYLEEVRSPFHPRAMQGSAQNYDQTFDAARP</sequence>
<dbReference type="GO" id="GO:0016740">
    <property type="term" value="F:transferase activity"/>
    <property type="evidence" value="ECO:0007669"/>
    <property type="project" value="UniProtKB-KW"/>
</dbReference>
<proteinExistence type="predicted"/>
<feature type="domain" description="Spore protein YkvP/CgeB glycosyl transferase-like" evidence="1">
    <location>
        <begin position="207"/>
        <end position="352"/>
    </location>
</feature>
<protein>
    <submittedName>
        <fullName evidence="2">Glycosyl transferase</fullName>
    </submittedName>
</protein>
<dbReference type="InterPro" id="IPR055259">
    <property type="entry name" value="YkvP/CgeB_Glyco_trans-like"/>
</dbReference>
<dbReference type="EMBL" id="BLJN01000007">
    <property type="protein sequence ID" value="GFE83914.1"/>
    <property type="molecule type" value="Genomic_DNA"/>
</dbReference>
<name>A0A829YKF4_9GAMM</name>